<evidence type="ECO:0000256" key="26">
    <source>
        <dbReference type="ARBA" id="ARBA00048841"/>
    </source>
</evidence>
<gene>
    <name evidence="34" type="ORF">C2E21_5619</name>
</gene>
<evidence type="ECO:0000256" key="22">
    <source>
        <dbReference type="ARBA" id="ARBA00023167"/>
    </source>
</evidence>
<evidence type="ECO:0000256" key="28">
    <source>
        <dbReference type="PIRSR" id="PIRSR036497-1"/>
    </source>
</evidence>
<dbReference type="PROSITE" id="PS01042">
    <property type="entry name" value="HOMOSER_DHGENASE"/>
    <property type="match status" value="1"/>
</dbReference>
<dbReference type="Pfam" id="PF03447">
    <property type="entry name" value="NAD_binding_3"/>
    <property type="match status" value="1"/>
</dbReference>
<comment type="pathway">
    <text evidence="4 30">Amino-acid biosynthesis; L-threonine biosynthesis; L-threonine from L-aspartate: step 3/5.</text>
</comment>
<dbReference type="STRING" id="3076.A0A2P6TP88"/>
<evidence type="ECO:0000256" key="25">
    <source>
        <dbReference type="ARBA" id="ARBA00048561"/>
    </source>
</evidence>
<evidence type="ECO:0000313" key="35">
    <source>
        <dbReference type="Proteomes" id="UP000239899"/>
    </source>
</evidence>
<comment type="cofactor">
    <cofactor evidence="1">
        <name>a metal cation</name>
        <dbReference type="ChEBI" id="CHEBI:25213"/>
    </cofactor>
</comment>
<keyword evidence="11" id="KW-0808">Transferase</keyword>
<evidence type="ECO:0000256" key="14">
    <source>
        <dbReference type="ARBA" id="ARBA00022741"/>
    </source>
</evidence>
<evidence type="ECO:0000259" key="33">
    <source>
        <dbReference type="Pfam" id="PF03447"/>
    </source>
</evidence>
<feature type="binding site" evidence="29">
    <location>
        <position position="218"/>
    </location>
    <ligand>
        <name>L-homoserine</name>
        <dbReference type="ChEBI" id="CHEBI:57476"/>
    </ligand>
</feature>
<keyword evidence="22 27" id="KW-0486">Methionine biosynthesis</keyword>
<dbReference type="GO" id="GO:0009086">
    <property type="term" value="P:methionine biosynthetic process"/>
    <property type="evidence" value="ECO:0007669"/>
    <property type="project" value="UniProtKB-KW"/>
</dbReference>
<evidence type="ECO:0000256" key="1">
    <source>
        <dbReference type="ARBA" id="ARBA00001920"/>
    </source>
</evidence>
<dbReference type="PIRSF" id="PIRSF036497">
    <property type="entry name" value="HDH_short"/>
    <property type="match status" value="1"/>
</dbReference>
<evidence type="ECO:0000256" key="13">
    <source>
        <dbReference type="ARBA" id="ARBA00022723"/>
    </source>
</evidence>
<evidence type="ECO:0000259" key="32">
    <source>
        <dbReference type="Pfam" id="PF00742"/>
    </source>
</evidence>
<dbReference type="SUPFAM" id="SSF51735">
    <property type="entry name" value="NAD(P)-binding Rossmann-fold domains"/>
    <property type="match status" value="1"/>
</dbReference>
<dbReference type="FunFam" id="3.40.50.720:FF:000083">
    <property type="entry name" value="Bifunctional aspartokinase/homoserine dehydrogenase"/>
    <property type="match status" value="1"/>
</dbReference>
<comment type="catalytic activity">
    <reaction evidence="26">
        <text>L-homoserine + NADP(+) = L-aspartate 4-semialdehyde + NADPH + H(+)</text>
        <dbReference type="Rhea" id="RHEA:15761"/>
        <dbReference type="ChEBI" id="CHEBI:15378"/>
        <dbReference type="ChEBI" id="CHEBI:57476"/>
        <dbReference type="ChEBI" id="CHEBI:57783"/>
        <dbReference type="ChEBI" id="CHEBI:58349"/>
        <dbReference type="ChEBI" id="CHEBI:537519"/>
        <dbReference type="EC" id="1.1.1.3"/>
    </reaction>
    <physiologicalReaction direction="right-to-left" evidence="26">
        <dbReference type="Rhea" id="RHEA:15763"/>
    </physiologicalReaction>
</comment>
<dbReference type="PANTHER" id="PTHR43070">
    <property type="match status" value="1"/>
</dbReference>
<dbReference type="EC" id="1.1.1.3" evidence="27 30"/>
<evidence type="ECO:0000256" key="3">
    <source>
        <dbReference type="ARBA" id="ARBA00004986"/>
    </source>
</evidence>
<organism evidence="34 35">
    <name type="scientific">Chlorella sorokiniana</name>
    <name type="common">Freshwater green alga</name>
    <dbReference type="NCBI Taxonomy" id="3076"/>
    <lineage>
        <taxon>Eukaryota</taxon>
        <taxon>Viridiplantae</taxon>
        <taxon>Chlorophyta</taxon>
        <taxon>core chlorophytes</taxon>
        <taxon>Trebouxiophyceae</taxon>
        <taxon>Chlorellales</taxon>
        <taxon>Chlorellaceae</taxon>
        <taxon>Chlorella clade</taxon>
        <taxon>Chlorella</taxon>
    </lineage>
</organism>
<keyword evidence="15" id="KW-0418">Kinase</keyword>
<evidence type="ECO:0000256" key="31">
    <source>
        <dbReference type="RuleBase" id="RU004171"/>
    </source>
</evidence>
<accession>A0A2P6TP88</accession>
<comment type="pathway">
    <text evidence="6">Amino-acid biosynthesis; L-threonine biosynthesis; L-threonine from L-aspartate: step 1/5.</text>
</comment>
<evidence type="ECO:0000256" key="7">
    <source>
        <dbReference type="ARBA" id="ARBA00006753"/>
    </source>
</evidence>
<dbReference type="GO" id="GO:0004072">
    <property type="term" value="F:aspartate kinase activity"/>
    <property type="evidence" value="ECO:0007669"/>
    <property type="project" value="UniProtKB-EC"/>
</dbReference>
<reference evidence="34 35" key="1">
    <citation type="journal article" date="2018" name="Plant J.">
        <title>Genome sequences of Chlorella sorokiniana UTEX 1602 and Micractinium conductrix SAG 241.80: implications to maltose excretion by a green alga.</title>
        <authorList>
            <person name="Arriola M.B."/>
            <person name="Velmurugan N."/>
            <person name="Zhang Y."/>
            <person name="Plunkett M.H."/>
            <person name="Hondzo H."/>
            <person name="Barney B.M."/>
        </authorList>
    </citation>
    <scope>NUCLEOTIDE SEQUENCE [LARGE SCALE GENOMIC DNA]</scope>
    <source>
        <strain evidence="35">UTEX 1602</strain>
    </source>
</reference>
<sequence length="373" mass="40774">MAGALRRAMETLPVAVGLVGPGAVGRALLEQLRVETPNLREKYGIDLQVQGILNSQQVILGKEGQPIDLETYGEQLLHSSADASLGVLTQHLRSCSVEHKVIIDCTASSYVPQFYRRWMEQGIHVVTPNKKLNSGPLAEYLAVKQLQRQGKAHYMYEGTVGAGLPVISTLKQLLDTGDEVQRIEGVFSGTLSYVFNTLEPGKPFSEVVWGARRRGYTEPDPREDLSGMDVTRKVINLARECGNKIELAAVDTESLVPEPLKNSPSPQEFMDSLHQFDGDMEARLREAEEHGEVLRYVGSYDAESGVCQAHVRRFPKSHPFAHLSGTENIIAFTTLRYSNPPLIVRGPGAGPAVTAAGVFGDLITLARYLGAPS</sequence>
<comment type="catalytic activity">
    <reaction evidence="25">
        <text>L-aspartate + ATP = 4-phospho-L-aspartate + ADP</text>
        <dbReference type="Rhea" id="RHEA:23776"/>
        <dbReference type="ChEBI" id="CHEBI:29991"/>
        <dbReference type="ChEBI" id="CHEBI:30616"/>
        <dbReference type="ChEBI" id="CHEBI:57535"/>
        <dbReference type="ChEBI" id="CHEBI:456216"/>
        <dbReference type="EC" id="2.7.2.4"/>
    </reaction>
    <physiologicalReaction direction="left-to-right" evidence="25">
        <dbReference type="Rhea" id="RHEA:23777"/>
    </physiologicalReaction>
</comment>
<name>A0A2P6TP88_CHLSO</name>
<keyword evidence="18 27" id="KW-0560">Oxidoreductase</keyword>
<dbReference type="AlphaFoldDB" id="A0A2P6TP88"/>
<evidence type="ECO:0000313" key="34">
    <source>
        <dbReference type="EMBL" id="PRW51144.1"/>
    </source>
</evidence>
<evidence type="ECO:0000256" key="16">
    <source>
        <dbReference type="ARBA" id="ARBA00022840"/>
    </source>
</evidence>
<dbReference type="UniPathway" id="UPA00050">
    <property type="reaction ID" value="UER00063"/>
</dbReference>
<feature type="binding site" evidence="29">
    <location>
        <begin position="20"/>
        <end position="25"/>
    </location>
    <ligand>
        <name>NADP(+)</name>
        <dbReference type="ChEBI" id="CHEBI:58349"/>
    </ligand>
</feature>
<feature type="binding site" evidence="29">
    <location>
        <position position="130"/>
    </location>
    <ligand>
        <name>NADPH</name>
        <dbReference type="ChEBI" id="CHEBI:57783"/>
    </ligand>
</feature>
<comment type="pathway">
    <text evidence="3">Amino-acid biosynthesis; L-methionine biosynthesis via de novo pathway; L-homoserine from L-aspartate: step 1/3.</text>
</comment>
<evidence type="ECO:0000256" key="24">
    <source>
        <dbReference type="ARBA" id="ARBA00044938"/>
    </source>
</evidence>
<keyword evidence="13" id="KW-0479">Metal-binding</keyword>
<comment type="pathway">
    <text evidence="2">Amino-acid biosynthesis; L-lysine biosynthesis via DAP pathway; (S)-tetrahydrodipicolinate from L-aspartate: step 1/4.</text>
</comment>
<dbReference type="InterPro" id="IPR011147">
    <property type="entry name" value="Bifunc_Aspkin/hSer_DH"/>
</dbReference>
<evidence type="ECO:0000256" key="23">
    <source>
        <dbReference type="ARBA" id="ARBA00023268"/>
    </source>
</evidence>
<dbReference type="Pfam" id="PF00742">
    <property type="entry name" value="Homoserine_dh"/>
    <property type="match status" value="1"/>
</dbReference>
<evidence type="ECO:0000256" key="27">
    <source>
        <dbReference type="PIRNR" id="PIRNR036497"/>
    </source>
</evidence>
<evidence type="ECO:0000256" key="2">
    <source>
        <dbReference type="ARBA" id="ARBA00004766"/>
    </source>
</evidence>
<dbReference type="SUPFAM" id="SSF55347">
    <property type="entry name" value="Glyceraldehyde-3-phosphate dehydrogenase-like, C-terminal domain"/>
    <property type="match status" value="1"/>
</dbReference>
<evidence type="ECO:0000256" key="30">
    <source>
        <dbReference type="RuleBase" id="RU000579"/>
    </source>
</evidence>
<protein>
    <recommendedName>
        <fullName evidence="27 30">Homoserine dehydrogenase</fullName>
        <shortName evidence="27">HDH</shortName>
        <ecNumber evidence="27 30">1.1.1.3</ecNumber>
    </recommendedName>
</protein>
<comment type="function">
    <text evidence="24">Bifunctional aspartate kinase and homoserine dehydrogenase that catalyzes the first and the third steps toward the synthesis of lysine, methionine and threonine from aspartate.</text>
</comment>
<evidence type="ECO:0000256" key="29">
    <source>
        <dbReference type="PIRSR" id="PIRSR036497-2"/>
    </source>
</evidence>
<evidence type="ECO:0000256" key="5">
    <source>
        <dbReference type="ARBA" id="ARBA00005062"/>
    </source>
</evidence>
<evidence type="ECO:0000256" key="21">
    <source>
        <dbReference type="ARBA" id="ARBA00023154"/>
    </source>
</evidence>
<dbReference type="GO" id="GO:0046872">
    <property type="term" value="F:metal ion binding"/>
    <property type="evidence" value="ECO:0007669"/>
    <property type="project" value="UniProtKB-KW"/>
</dbReference>
<evidence type="ECO:0000256" key="18">
    <source>
        <dbReference type="ARBA" id="ARBA00023002"/>
    </source>
</evidence>
<dbReference type="Gene3D" id="3.40.50.720">
    <property type="entry name" value="NAD(P)-binding Rossmann-like Domain"/>
    <property type="match status" value="1"/>
</dbReference>
<evidence type="ECO:0000256" key="6">
    <source>
        <dbReference type="ARBA" id="ARBA00005139"/>
    </source>
</evidence>
<evidence type="ECO:0000256" key="10">
    <source>
        <dbReference type="ARBA" id="ARBA00022605"/>
    </source>
</evidence>
<feature type="domain" description="Aspartate/homoserine dehydrogenase NAD-binding" evidence="33">
    <location>
        <begin position="20"/>
        <end position="157"/>
    </location>
</feature>
<dbReference type="UniPathway" id="UPA00051">
    <property type="reaction ID" value="UER00465"/>
</dbReference>
<keyword evidence="12 27" id="KW-0791">Threonine biosynthesis</keyword>
<evidence type="ECO:0000256" key="19">
    <source>
        <dbReference type="ARBA" id="ARBA00023027"/>
    </source>
</evidence>
<comment type="similarity">
    <text evidence="8">In the C-terminal section; belongs to the homoserine dehydrogenase family.</text>
</comment>
<dbReference type="GO" id="GO:0009088">
    <property type="term" value="P:threonine biosynthetic process"/>
    <property type="evidence" value="ECO:0007669"/>
    <property type="project" value="UniProtKB-UniPathway"/>
</dbReference>
<dbReference type="FunFam" id="3.30.360.10:FF:000006">
    <property type="entry name" value="Bifunctional aspartokinase/homoserine dehydrogenase"/>
    <property type="match status" value="1"/>
</dbReference>
<evidence type="ECO:0000256" key="12">
    <source>
        <dbReference type="ARBA" id="ARBA00022697"/>
    </source>
</evidence>
<dbReference type="InterPro" id="IPR005106">
    <property type="entry name" value="Asp/hSer_DH_NAD-bd"/>
</dbReference>
<feature type="domain" description="Homoserine dehydrogenase catalytic" evidence="32">
    <location>
        <begin position="165"/>
        <end position="363"/>
    </location>
</feature>
<evidence type="ECO:0000256" key="4">
    <source>
        <dbReference type="ARBA" id="ARBA00005056"/>
    </source>
</evidence>
<evidence type="ECO:0000256" key="8">
    <source>
        <dbReference type="ARBA" id="ARBA00007952"/>
    </source>
</evidence>
<evidence type="ECO:0000256" key="9">
    <source>
        <dbReference type="ARBA" id="ARBA00010046"/>
    </source>
</evidence>
<comment type="caution">
    <text evidence="34">The sequence shown here is derived from an EMBL/GenBank/DDBJ whole genome shotgun (WGS) entry which is preliminary data.</text>
</comment>
<keyword evidence="19" id="KW-0520">NAD</keyword>
<dbReference type="OrthoDB" id="67851at2759"/>
<dbReference type="GO" id="GO:0009090">
    <property type="term" value="P:homoserine biosynthetic process"/>
    <property type="evidence" value="ECO:0007669"/>
    <property type="project" value="TreeGrafter"/>
</dbReference>
<evidence type="ECO:0000256" key="15">
    <source>
        <dbReference type="ARBA" id="ARBA00022777"/>
    </source>
</evidence>
<evidence type="ECO:0000256" key="17">
    <source>
        <dbReference type="ARBA" id="ARBA00022857"/>
    </source>
</evidence>
<keyword evidence="20" id="KW-0915">Sodium</keyword>
<comment type="similarity">
    <text evidence="9">In the N-terminal section; belongs to the aspartokinase family.</text>
</comment>
<evidence type="ECO:0000256" key="11">
    <source>
        <dbReference type="ARBA" id="ARBA00022679"/>
    </source>
</evidence>
<keyword evidence="16" id="KW-0067">ATP-binding</keyword>
<dbReference type="InterPro" id="IPR001342">
    <property type="entry name" value="HDH_cat"/>
</dbReference>
<feature type="active site" description="Proton donor" evidence="28">
    <location>
        <position position="233"/>
    </location>
</feature>
<dbReference type="PANTHER" id="PTHR43070:SF5">
    <property type="entry name" value="HOMOSERINE DEHYDROGENASE"/>
    <property type="match status" value="1"/>
</dbReference>
<dbReference type="InterPro" id="IPR022697">
    <property type="entry name" value="HDH_short"/>
</dbReference>
<dbReference type="GO" id="GO:0050661">
    <property type="term" value="F:NADP binding"/>
    <property type="evidence" value="ECO:0007669"/>
    <property type="project" value="InterPro"/>
</dbReference>
<keyword evidence="10 27" id="KW-0028">Amino-acid biosynthesis</keyword>
<dbReference type="Proteomes" id="UP000239899">
    <property type="component" value="Unassembled WGS sequence"/>
</dbReference>
<keyword evidence="17 27" id="KW-0521">NADP</keyword>
<dbReference type="EMBL" id="LHPG02000010">
    <property type="protein sequence ID" value="PRW51144.1"/>
    <property type="molecule type" value="Genomic_DNA"/>
</dbReference>
<dbReference type="GO" id="GO:0004412">
    <property type="term" value="F:homoserine dehydrogenase activity"/>
    <property type="evidence" value="ECO:0007669"/>
    <property type="project" value="UniProtKB-EC"/>
</dbReference>
<keyword evidence="35" id="KW-1185">Reference proteome</keyword>
<dbReference type="GO" id="GO:0005524">
    <property type="term" value="F:ATP binding"/>
    <property type="evidence" value="ECO:0007669"/>
    <property type="project" value="UniProtKB-KW"/>
</dbReference>
<dbReference type="InterPro" id="IPR036291">
    <property type="entry name" value="NAD(P)-bd_dom_sf"/>
</dbReference>
<comment type="similarity">
    <text evidence="7 27 31">Belongs to the homoserine dehydrogenase family.</text>
</comment>
<feature type="binding site" evidence="29">
    <location>
        <position position="106"/>
    </location>
    <ligand>
        <name>NADPH</name>
        <dbReference type="ChEBI" id="CHEBI:57783"/>
    </ligand>
</feature>
<dbReference type="InterPro" id="IPR019811">
    <property type="entry name" value="HDH_CS"/>
</dbReference>
<keyword evidence="21" id="KW-0457">Lysine biosynthesis</keyword>
<keyword evidence="23" id="KW-0511">Multifunctional enzyme</keyword>
<proteinExistence type="inferred from homology"/>
<dbReference type="Gene3D" id="3.30.360.10">
    <property type="entry name" value="Dihydrodipicolinate Reductase, domain 2"/>
    <property type="match status" value="1"/>
</dbReference>
<comment type="pathway">
    <text evidence="5 30">Amino-acid biosynthesis; L-methionine biosynthesis via de novo pathway; L-homoserine from L-aspartate: step 3/3.</text>
</comment>
<keyword evidence="14" id="KW-0547">Nucleotide-binding</keyword>
<evidence type="ECO:0000256" key="20">
    <source>
        <dbReference type="ARBA" id="ARBA00023053"/>
    </source>
</evidence>
<dbReference type="GO" id="GO:0009085">
    <property type="term" value="P:lysine biosynthetic process"/>
    <property type="evidence" value="ECO:0007669"/>
    <property type="project" value="UniProtKB-KW"/>
</dbReference>